<feature type="region of interest" description="Disordered" evidence="1">
    <location>
        <begin position="23"/>
        <end position="80"/>
    </location>
</feature>
<comment type="caution">
    <text evidence="2">The sequence shown here is derived from an EMBL/GenBank/DDBJ whole genome shotgun (WGS) entry which is preliminary data.</text>
</comment>
<evidence type="ECO:0000256" key="1">
    <source>
        <dbReference type="SAM" id="MobiDB-lite"/>
    </source>
</evidence>
<protein>
    <submittedName>
        <fullName evidence="2">Uncharacterized protein</fullName>
    </submittedName>
</protein>
<keyword evidence="3" id="KW-1185">Reference proteome</keyword>
<dbReference type="Proteomes" id="UP001610563">
    <property type="component" value="Unassembled WGS sequence"/>
</dbReference>
<name>A0ABR4FKC4_9EURO</name>
<organism evidence="2 3">
    <name type="scientific">Aspergillus keveii</name>
    <dbReference type="NCBI Taxonomy" id="714993"/>
    <lineage>
        <taxon>Eukaryota</taxon>
        <taxon>Fungi</taxon>
        <taxon>Dikarya</taxon>
        <taxon>Ascomycota</taxon>
        <taxon>Pezizomycotina</taxon>
        <taxon>Eurotiomycetes</taxon>
        <taxon>Eurotiomycetidae</taxon>
        <taxon>Eurotiales</taxon>
        <taxon>Aspergillaceae</taxon>
        <taxon>Aspergillus</taxon>
        <taxon>Aspergillus subgen. Nidulantes</taxon>
    </lineage>
</organism>
<dbReference type="EMBL" id="JBFTWV010000218">
    <property type="protein sequence ID" value="KAL2783685.1"/>
    <property type="molecule type" value="Genomic_DNA"/>
</dbReference>
<sequence>MEDSVWGFGPAIEFDSGNLNDQMEANSLKKRQSALASSKYPAKSAQSPPLPVRCVSPANHPQEPKTWATRSTDHSGTANGLKEDEYWGFDPVAIFNKSKHRERYYGRELVRLDKWTPLMAVVWEANRMRKSQLTINLSRLLHKVACAQEWRKWK</sequence>
<evidence type="ECO:0000313" key="3">
    <source>
        <dbReference type="Proteomes" id="UP001610563"/>
    </source>
</evidence>
<reference evidence="2 3" key="1">
    <citation type="submission" date="2024-07" db="EMBL/GenBank/DDBJ databases">
        <title>Section-level genome sequencing and comparative genomics of Aspergillus sections Usti and Cavernicolus.</title>
        <authorList>
            <consortium name="Lawrence Berkeley National Laboratory"/>
            <person name="Nybo J.L."/>
            <person name="Vesth T.C."/>
            <person name="Theobald S."/>
            <person name="Frisvad J.C."/>
            <person name="Larsen T.O."/>
            <person name="Kjaerboelling I."/>
            <person name="Rothschild-Mancinelli K."/>
            <person name="Lyhne E.K."/>
            <person name="Kogle M.E."/>
            <person name="Barry K."/>
            <person name="Clum A."/>
            <person name="Na H."/>
            <person name="Ledsgaard L."/>
            <person name="Lin J."/>
            <person name="Lipzen A."/>
            <person name="Kuo A."/>
            <person name="Riley R."/>
            <person name="Mondo S."/>
            <person name="Labutti K."/>
            <person name="Haridas S."/>
            <person name="Pangalinan J."/>
            <person name="Salamov A.A."/>
            <person name="Simmons B.A."/>
            <person name="Magnuson J.K."/>
            <person name="Chen J."/>
            <person name="Drula E."/>
            <person name="Henrissat B."/>
            <person name="Wiebenga A."/>
            <person name="Lubbers R.J."/>
            <person name="Gomes A.C."/>
            <person name="Makela M.R."/>
            <person name="Stajich J."/>
            <person name="Grigoriev I.V."/>
            <person name="Mortensen U.H."/>
            <person name="De Vries R.P."/>
            <person name="Baker S.E."/>
            <person name="Andersen M.R."/>
        </authorList>
    </citation>
    <scope>NUCLEOTIDE SEQUENCE [LARGE SCALE GENOMIC DNA]</scope>
    <source>
        <strain evidence="2 3">CBS 209.92</strain>
    </source>
</reference>
<feature type="compositionally biased region" description="Polar residues" evidence="1">
    <location>
        <begin position="68"/>
        <end position="78"/>
    </location>
</feature>
<proteinExistence type="predicted"/>
<gene>
    <name evidence="2" type="ORF">BJX66DRAFT_116681</name>
</gene>
<accession>A0ABR4FKC4</accession>
<evidence type="ECO:0000313" key="2">
    <source>
        <dbReference type="EMBL" id="KAL2783685.1"/>
    </source>
</evidence>